<feature type="compositionally biased region" description="Acidic residues" evidence="1">
    <location>
        <begin position="73"/>
        <end position="82"/>
    </location>
</feature>
<organism evidence="2 3">
    <name type="scientific">Pleurodeles waltl</name>
    <name type="common">Iberian ribbed newt</name>
    <dbReference type="NCBI Taxonomy" id="8319"/>
    <lineage>
        <taxon>Eukaryota</taxon>
        <taxon>Metazoa</taxon>
        <taxon>Chordata</taxon>
        <taxon>Craniata</taxon>
        <taxon>Vertebrata</taxon>
        <taxon>Euteleostomi</taxon>
        <taxon>Amphibia</taxon>
        <taxon>Batrachia</taxon>
        <taxon>Caudata</taxon>
        <taxon>Salamandroidea</taxon>
        <taxon>Salamandridae</taxon>
        <taxon>Pleurodelinae</taxon>
        <taxon>Pleurodeles</taxon>
    </lineage>
</organism>
<dbReference type="AlphaFoldDB" id="A0AAV7NIX1"/>
<dbReference type="Proteomes" id="UP001066276">
    <property type="component" value="Chromosome 8"/>
</dbReference>
<accession>A0AAV7NIX1</accession>
<dbReference type="EMBL" id="JANPWB010000012">
    <property type="protein sequence ID" value="KAJ1115057.1"/>
    <property type="molecule type" value="Genomic_DNA"/>
</dbReference>
<feature type="compositionally biased region" description="Basic residues" evidence="1">
    <location>
        <begin position="1"/>
        <end position="13"/>
    </location>
</feature>
<feature type="compositionally biased region" description="Polar residues" evidence="1">
    <location>
        <begin position="39"/>
        <end position="52"/>
    </location>
</feature>
<keyword evidence="3" id="KW-1185">Reference proteome</keyword>
<feature type="region of interest" description="Disordered" evidence="1">
    <location>
        <begin position="1"/>
        <end position="119"/>
    </location>
</feature>
<evidence type="ECO:0000313" key="3">
    <source>
        <dbReference type="Proteomes" id="UP001066276"/>
    </source>
</evidence>
<proteinExistence type="predicted"/>
<feature type="compositionally biased region" description="Basic and acidic residues" evidence="1">
    <location>
        <begin position="83"/>
        <end position="98"/>
    </location>
</feature>
<evidence type="ECO:0000256" key="1">
    <source>
        <dbReference type="SAM" id="MobiDB-lite"/>
    </source>
</evidence>
<sequence>MRSRAARPSRLRNPRTASCGPVNSLWLLGEGGEKKGELSQHSSAPLHTTLNPDIQIPVVEKTAGHPWRREEDAEKQEEEDNAEEQRWEVDAGRERKTESGTAESDEVKNPTRSGAAWDS</sequence>
<reference evidence="2" key="1">
    <citation type="journal article" date="2022" name="bioRxiv">
        <title>Sequencing and chromosome-scale assembly of the giantPleurodeles waltlgenome.</title>
        <authorList>
            <person name="Brown T."/>
            <person name="Elewa A."/>
            <person name="Iarovenko S."/>
            <person name="Subramanian E."/>
            <person name="Araus A.J."/>
            <person name="Petzold A."/>
            <person name="Susuki M."/>
            <person name="Suzuki K.-i.T."/>
            <person name="Hayashi T."/>
            <person name="Toyoda A."/>
            <person name="Oliveira C."/>
            <person name="Osipova E."/>
            <person name="Leigh N.D."/>
            <person name="Simon A."/>
            <person name="Yun M.H."/>
        </authorList>
    </citation>
    <scope>NUCLEOTIDE SEQUENCE</scope>
    <source>
        <strain evidence="2">20211129_DDA</strain>
        <tissue evidence="2">Liver</tissue>
    </source>
</reference>
<comment type="caution">
    <text evidence="2">The sequence shown here is derived from an EMBL/GenBank/DDBJ whole genome shotgun (WGS) entry which is preliminary data.</text>
</comment>
<evidence type="ECO:0000313" key="2">
    <source>
        <dbReference type="EMBL" id="KAJ1115057.1"/>
    </source>
</evidence>
<protein>
    <submittedName>
        <fullName evidence="2">Uncharacterized protein</fullName>
    </submittedName>
</protein>
<name>A0AAV7NIX1_PLEWA</name>
<gene>
    <name evidence="2" type="ORF">NDU88_003285</name>
</gene>